<feature type="compositionally biased region" description="Basic and acidic residues" evidence="1">
    <location>
        <begin position="130"/>
        <end position="142"/>
    </location>
</feature>
<accession>A0A8R1Z7T9</accession>
<feature type="region of interest" description="Disordered" evidence="1">
    <location>
        <begin position="113"/>
        <end position="155"/>
    </location>
</feature>
<reference evidence="2" key="2">
    <citation type="submission" date="2022-06" db="UniProtKB">
        <authorList>
            <consortium name="EnsemblMetazoa"/>
        </authorList>
    </citation>
    <scope>IDENTIFICATION</scope>
    <source>
        <strain evidence="2">PS312</strain>
    </source>
</reference>
<organism evidence="2 3">
    <name type="scientific">Pristionchus pacificus</name>
    <name type="common">Parasitic nematode worm</name>
    <dbReference type="NCBI Taxonomy" id="54126"/>
    <lineage>
        <taxon>Eukaryota</taxon>
        <taxon>Metazoa</taxon>
        <taxon>Ecdysozoa</taxon>
        <taxon>Nematoda</taxon>
        <taxon>Chromadorea</taxon>
        <taxon>Rhabditida</taxon>
        <taxon>Rhabditina</taxon>
        <taxon>Diplogasteromorpha</taxon>
        <taxon>Diplogasteroidea</taxon>
        <taxon>Neodiplogasteridae</taxon>
        <taxon>Pristionchus</taxon>
    </lineage>
</organism>
<feature type="compositionally biased region" description="Polar residues" evidence="1">
    <location>
        <begin position="143"/>
        <end position="155"/>
    </location>
</feature>
<dbReference type="OrthoDB" id="5835567at2759"/>
<reference evidence="3" key="1">
    <citation type="journal article" date="2008" name="Nat. Genet.">
        <title>The Pristionchus pacificus genome provides a unique perspective on nematode lifestyle and parasitism.</title>
        <authorList>
            <person name="Dieterich C."/>
            <person name="Clifton S.W."/>
            <person name="Schuster L.N."/>
            <person name="Chinwalla A."/>
            <person name="Delehaunty K."/>
            <person name="Dinkelacker I."/>
            <person name="Fulton L."/>
            <person name="Fulton R."/>
            <person name="Godfrey J."/>
            <person name="Minx P."/>
            <person name="Mitreva M."/>
            <person name="Roeseler W."/>
            <person name="Tian H."/>
            <person name="Witte H."/>
            <person name="Yang S.P."/>
            <person name="Wilson R.K."/>
            <person name="Sommer R.J."/>
        </authorList>
    </citation>
    <scope>NUCLEOTIDE SEQUENCE [LARGE SCALE GENOMIC DNA]</scope>
    <source>
        <strain evidence="3">PS312</strain>
    </source>
</reference>
<evidence type="ECO:0000313" key="2">
    <source>
        <dbReference type="EnsemblMetazoa" id="PPA46580.1"/>
    </source>
</evidence>
<dbReference type="AlphaFoldDB" id="A0A8R1Z7T9"/>
<evidence type="ECO:0000313" key="3">
    <source>
        <dbReference type="Proteomes" id="UP000005239"/>
    </source>
</evidence>
<dbReference type="EnsemblMetazoa" id="PPA46580.1">
    <property type="protein sequence ID" value="PPA46580.1"/>
    <property type="gene ID" value="WBGene00304359"/>
</dbReference>
<gene>
    <name evidence="2" type="primary">WBGene00304359</name>
</gene>
<proteinExistence type="predicted"/>
<name>A0A8R1Z7T9_PRIPA</name>
<dbReference type="Proteomes" id="UP000005239">
    <property type="component" value="Unassembled WGS sequence"/>
</dbReference>
<keyword evidence="3" id="KW-1185">Reference proteome</keyword>
<protein>
    <submittedName>
        <fullName evidence="2">Uncharacterized protein</fullName>
    </submittedName>
</protein>
<evidence type="ECO:0000256" key="1">
    <source>
        <dbReference type="SAM" id="MobiDB-lite"/>
    </source>
</evidence>
<sequence>HITDQTILTVTHMVKIFQYNDLSQAILSCPKCNAAMEPMLLAMNDDGTQSVWWTCSEVKTKKCFFPLNMPNDVFWVTRSAQDIEKDEVPPPNLANLPIRYQYLYPSFFQRYTSSKRKTPRGSRPGSRAGSRQESRQGSHESTRSASVESSHSVTVPDSIWDDGDIAKSRVRMNTIAKPRVVMTEKRSFIPPSLNNVGNRALAFTESYREDTASTSIASRLRLGNADKKMDKAARELAKKKAIAMLSGVQPANFKKMGALHINEMKKAVIEHVKRRRAEREQLAELKKLSERRNKFIDIDDLVKAKLLKNKREYEQIRQKKAHEARMAAARMSKTAMSQPSIPAMPGYEDDGYEEEINPTDDASYAVTPPYMSGATSPSTSSFNQYEGQFPQEYNCGGEDSFADPSSSSGMDWVMDHSLHIPPYENDESNVVSPFAELGHLDEDDLMGIEGDQQFDRAFEAVAEAFTNEYEDEFADLAQYN</sequence>